<protein>
    <submittedName>
        <fullName evidence="2">DUF397 domain-containing protein</fullName>
    </submittedName>
</protein>
<comment type="caution">
    <text evidence="2">The sequence shown here is derived from an EMBL/GenBank/DDBJ whole genome shotgun (WGS) entry which is preliminary data.</text>
</comment>
<gene>
    <name evidence="2" type="ORF">CC117_30815</name>
</gene>
<organism evidence="2 3">
    <name type="scientific">Parafrankia colletiae</name>
    <dbReference type="NCBI Taxonomy" id="573497"/>
    <lineage>
        <taxon>Bacteria</taxon>
        <taxon>Bacillati</taxon>
        <taxon>Actinomycetota</taxon>
        <taxon>Actinomycetes</taxon>
        <taxon>Frankiales</taxon>
        <taxon>Frankiaceae</taxon>
        <taxon>Parafrankia</taxon>
    </lineage>
</organism>
<dbReference type="InterPro" id="IPR007278">
    <property type="entry name" value="DUF397"/>
</dbReference>
<name>A0A1S1Q2X9_9ACTN</name>
<sequence length="69" mass="7150">MALAWHRSTYSSGEGGMCVEVAHVDGGVAVRDSTAPLRALLLFSGAEWDAFLAGVRNGEFDAPASSIAP</sequence>
<feature type="domain" description="DUF397" evidence="1">
    <location>
        <begin position="3"/>
        <end position="56"/>
    </location>
</feature>
<evidence type="ECO:0000313" key="2">
    <source>
        <dbReference type="EMBL" id="OHV27939.1"/>
    </source>
</evidence>
<dbReference type="Pfam" id="PF04149">
    <property type="entry name" value="DUF397"/>
    <property type="match status" value="1"/>
</dbReference>
<dbReference type="OrthoDB" id="4330022at2"/>
<reference evidence="3" key="1">
    <citation type="submission" date="2016-07" db="EMBL/GenBank/DDBJ databases">
        <title>Sequence Frankia sp. strain CcI1.17.</title>
        <authorList>
            <person name="Ghodhbane-Gtari F."/>
            <person name="Swanson E."/>
            <person name="Gueddou A."/>
            <person name="Morris K."/>
            <person name="Hezbri K."/>
            <person name="Ktari A."/>
            <person name="Nouioui I."/>
            <person name="Abebe-Akele F."/>
            <person name="Simpson S."/>
            <person name="Thomas K."/>
            <person name="Gtari M."/>
            <person name="Tisa L.S."/>
            <person name="Hurst S."/>
        </authorList>
    </citation>
    <scope>NUCLEOTIDE SEQUENCE [LARGE SCALE GENOMIC DNA]</scope>
    <source>
        <strain evidence="3">Cc1.17</strain>
    </source>
</reference>
<dbReference type="AlphaFoldDB" id="A0A1S1Q2X9"/>
<dbReference type="Proteomes" id="UP000179627">
    <property type="component" value="Unassembled WGS sequence"/>
</dbReference>
<keyword evidence="3" id="KW-1185">Reference proteome</keyword>
<evidence type="ECO:0000313" key="3">
    <source>
        <dbReference type="Proteomes" id="UP000179627"/>
    </source>
</evidence>
<dbReference type="EMBL" id="MBLM01000183">
    <property type="protein sequence ID" value="OHV27939.1"/>
    <property type="molecule type" value="Genomic_DNA"/>
</dbReference>
<proteinExistence type="predicted"/>
<evidence type="ECO:0000259" key="1">
    <source>
        <dbReference type="Pfam" id="PF04149"/>
    </source>
</evidence>
<accession>A0A1S1Q2X9</accession>